<feature type="region of interest" description="Disordered" evidence="1">
    <location>
        <begin position="518"/>
        <end position="545"/>
    </location>
</feature>
<evidence type="ECO:0008006" key="4">
    <source>
        <dbReference type="Google" id="ProtNLM"/>
    </source>
</evidence>
<feature type="compositionally biased region" description="Basic and acidic residues" evidence="1">
    <location>
        <begin position="534"/>
        <end position="545"/>
    </location>
</feature>
<feature type="region of interest" description="Disordered" evidence="1">
    <location>
        <begin position="269"/>
        <end position="322"/>
    </location>
</feature>
<feature type="region of interest" description="Disordered" evidence="1">
    <location>
        <begin position="229"/>
        <end position="257"/>
    </location>
</feature>
<gene>
    <name evidence="2" type="ORF">DNG_00794</name>
</gene>
<feature type="region of interest" description="Disordered" evidence="1">
    <location>
        <begin position="169"/>
        <end position="190"/>
    </location>
</feature>
<dbReference type="EMBL" id="ONZQ02000001">
    <property type="protein sequence ID" value="SPN97280.1"/>
    <property type="molecule type" value="Genomic_DNA"/>
</dbReference>
<keyword evidence="3" id="KW-1185">Reference proteome</keyword>
<proteinExistence type="predicted"/>
<feature type="compositionally biased region" description="Polar residues" evidence="1">
    <location>
        <begin position="172"/>
        <end position="190"/>
    </location>
</feature>
<feature type="compositionally biased region" description="Low complexity" evidence="1">
    <location>
        <begin position="418"/>
        <end position="433"/>
    </location>
</feature>
<organism evidence="2 3">
    <name type="scientific">Cephalotrichum gorgonifer</name>
    <dbReference type="NCBI Taxonomy" id="2041049"/>
    <lineage>
        <taxon>Eukaryota</taxon>
        <taxon>Fungi</taxon>
        <taxon>Dikarya</taxon>
        <taxon>Ascomycota</taxon>
        <taxon>Pezizomycotina</taxon>
        <taxon>Sordariomycetes</taxon>
        <taxon>Hypocreomycetidae</taxon>
        <taxon>Microascales</taxon>
        <taxon>Microascaceae</taxon>
        <taxon>Cephalotrichum</taxon>
    </lineage>
</organism>
<feature type="region of interest" description="Disordered" evidence="1">
    <location>
        <begin position="416"/>
        <end position="497"/>
    </location>
</feature>
<dbReference type="Proteomes" id="UP001187682">
    <property type="component" value="Unassembled WGS sequence"/>
</dbReference>
<feature type="compositionally biased region" description="Polar residues" evidence="1">
    <location>
        <begin position="245"/>
        <end position="255"/>
    </location>
</feature>
<protein>
    <recommendedName>
        <fullName evidence="4">Developmental regulatory protein wetA</fullName>
    </recommendedName>
</protein>
<feature type="compositionally biased region" description="Low complexity" evidence="1">
    <location>
        <begin position="129"/>
        <end position="147"/>
    </location>
</feature>
<name>A0AAE8MPX1_9PEZI</name>
<evidence type="ECO:0000256" key="1">
    <source>
        <dbReference type="SAM" id="MobiDB-lite"/>
    </source>
</evidence>
<evidence type="ECO:0000313" key="3">
    <source>
        <dbReference type="Proteomes" id="UP001187682"/>
    </source>
</evidence>
<sequence>MTYMTTQHLIGAQNKADRLDPFCGPPFQDNFDENLFDGTVGVGFGEAQWGFGGSDTSSCPNSLSDPESFLFSCAPTSFPAPGFLLETTVPSSTSNSLDCPDLLSQNWDGATGIGSGAIEQQAYGRGYRSTPLLSHSPSPPAHTSSASDTLFPPISSAELLRIEGITLHTPKWPSTQSTPASPTLGKQPSRSFEALPSTMMASSNSQQSNQFMVESDGMGVLNSQFTVPKDSSHAPGLLSPRTFPSLKSSRRTVTGSPCVRGTVENAFYNPNTAPMPPPRGQKNPVIPSHEGRYRSNWAGQMDASSALTDNSPSPPGSLLADIGDSLPWTASGLSPPLLSVEGPDDFWDIHTENQSLVGTTTAVQNATMSLAQFTDGSDFVGYEDYKQNSTPNSLPSGIMISQSRLGETAASMQDLPFSLSTPRRSISLPSSPRRLPPRTPSSGTQHTTPMSTPRRRIHGIRASTSPSPGRGRLRSVSSAAADRSLRKRRSSSRREQSLAVALGGAGFVNFTPQDGETLMTGVAPSGSTKTKVKREREEQERRRKLEQAAMKAVEAAGGNVTLLAAEARNLLGGRDD</sequence>
<feature type="region of interest" description="Disordered" evidence="1">
    <location>
        <begin position="128"/>
        <end position="150"/>
    </location>
</feature>
<feature type="compositionally biased region" description="Polar residues" evidence="1">
    <location>
        <begin position="302"/>
        <end position="311"/>
    </location>
</feature>
<comment type="caution">
    <text evidence="2">The sequence shown here is derived from an EMBL/GenBank/DDBJ whole genome shotgun (WGS) entry which is preliminary data.</text>
</comment>
<reference evidence="2" key="1">
    <citation type="submission" date="2018-03" db="EMBL/GenBank/DDBJ databases">
        <authorList>
            <person name="Guldener U."/>
        </authorList>
    </citation>
    <scope>NUCLEOTIDE SEQUENCE</scope>
</reference>
<evidence type="ECO:0000313" key="2">
    <source>
        <dbReference type="EMBL" id="SPN97280.1"/>
    </source>
</evidence>
<dbReference type="AlphaFoldDB" id="A0AAE8MPX1"/>
<accession>A0AAE8MPX1</accession>